<dbReference type="GO" id="GO:0032259">
    <property type="term" value="P:methylation"/>
    <property type="evidence" value="ECO:0007669"/>
    <property type="project" value="InterPro"/>
</dbReference>
<organism evidence="1">
    <name type="scientific">marine sediment metagenome</name>
    <dbReference type="NCBI Taxonomy" id="412755"/>
    <lineage>
        <taxon>unclassified sequences</taxon>
        <taxon>metagenomes</taxon>
        <taxon>ecological metagenomes</taxon>
    </lineage>
</organism>
<dbReference type="AlphaFoldDB" id="A0A0F9DF79"/>
<dbReference type="GO" id="GO:0008168">
    <property type="term" value="F:methyltransferase activity"/>
    <property type="evidence" value="ECO:0007669"/>
    <property type="project" value="InterPro"/>
</dbReference>
<name>A0A0F9DF79_9ZZZZ</name>
<gene>
    <name evidence="1" type="ORF">LCGC14_2495390</name>
</gene>
<reference evidence="1" key="1">
    <citation type="journal article" date="2015" name="Nature">
        <title>Complex archaea that bridge the gap between prokaryotes and eukaryotes.</title>
        <authorList>
            <person name="Spang A."/>
            <person name="Saw J.H."/>
            <person name="Jorgensen S.L."/>
            <person name="Zaremba-Niedzwiedzka K."/>
            <person name="Martijn J."/>
            <person name="Lind A.E."/>
            <person name="van Eijk R."/>
            <person name="Schleper C."/>
            <person name="Guy L."/>
            <person name="Ettema T.J."/>
        </authorList>
    </citation>
    <scope>NUCLEOTIDE SEQUENCE</scope>
</reference>
<dbReference type="InterPro" id="IPR036655">
    <property type="entry name" value="MtmB_sf"/>
</dbReference>
<protein>
    <submittedName>
        <fullName evidence="1">Uncharacterized protein</fullName>
    </submittedName>
</protein>
<dbReference type="EMBL" id="LAZR01039654">
    <property type="protein sequence ID" value="KKL16456.1"/>
    <property type="molecule type" value="Genomic_DNA"/>
</dbReference>
<proteinExistence type="predicted"/>
<accession>A0A0F9DF79</accession>
<dbReference type="Pfam" id="PF05369">
    <property type="entry name" value="MtmB"/>
    <property type="match status" value="1"/>
</dbReference>
<sequence length="458" mass="50255">MVNFIDVIDRAATGPMMTQKDFDIKVFIPSLRKVLKKYDLKRKSEEVVNTDDRYADRVFEAVVDFYSQVGTYITDTERVIKFSKSEILEAVDDAPKEAYFGEGPDRCVMKGRLPDSNELAHCHVGSGTNTSEEFALRLVESYARISKAKTISIPIINTLGHVRTAAGAPTEVFAGIRAMQYGREGCRRAGRPGLGIIDHVSSCASGVASIAASAPQFGARPSDGWLVAPFAELKTNYSSLNQTAYLTAWGANIGQEAGPLLGGYAGGPEGLAVVNTSYSLHGILVIRATYHLIYPIHMTLVCSSHPDVLWATSVSTQAIARNMTVPYYTLLYAAAGAATKMYFDEALACLLMLIASGSGIEDVHPGKARITNGCTPVDMEFTCQLGHACVGLTRKEANKIIDKIIPKYLGRLTDPPRGETLDECYDMDYFKPRAHFEKLYTDFVDEVKKEFGIELYKY</sequence>
<comment type="caution">
    <text evidence="1">The sequence shown here is derived from an EMBL/GenBank/DDBJ whole genome shotgun (WGS) entry which is preliminary data.</text>
</comment>
<dbReference type="InterPro" id="IPR008031">
    <property type="entry name" value="MtmB_MeTrfase"/>
</dbReference>
<evidence type="ECO:0000313" key="1">
    <source>
        <dbReference type="EMBL" id="KKL16456.1"/>
    </source>
</evidence>
<dbReference type="Gene3D" id="3.20.20.460">
    <property type="entry name" value="Monomethylamine methyltransferase MtmB"/>
    <property type="match status" value="1"/>
</dbReference>
<dbReference type="SUPFAM" id="SSF75098">
    <property type="entry name" value="Monomethylamine methyltransferase MtmB"/>
    <property type="match status" value="1"/>
</dbReference>